<protein>
    <submittedName>
        <fullName evidence="3">Caspase 6, apoptosis-related cysteine peptidase, like 2</fullName>
    </submittedName>
</protein>
<dbReference type="InterPro" id="IPR052039">
    <property type="entry name" value="Caspase-related_regulators"/>
</dbReference>
<accession>A0A2G8LRH4</accession>
<dbReference type="PROSITE" id="PS50207">
    <property type="entry name" value="CASPASE_P10"/>
    <property type="match status" value="1"/>
</dbReference>
<dbReference type="Pfam" id="PF00656">
    <property type="entry name" value="Peptidase_C14"/>
    <property type="match status" value="1"/>
</dbReference>
<dbReference type="STRING" id="307972.A0A2G8LRH4"/>
<evidence type="ECO:0000313" key="3">
    <source>
        <dbReference type="EMBL" id="PIK62868.1"/>
    </source>
</evidence>
<dbReference type="AlphaFoldDB" id="A0A2G8LRH4"/>
<evidence type="ECO:0000259" key="2">
    <source>
        <dbReference type="PROSITE" id="PS50207"/>
    </source>
</evidence>
<reference evidence="3 4" key="1">
    <citation type="journal article" date="2017" name="PLoS Biol.">
        <title>The sea cucumber genome provides insights into morphological evolution and visceral regeneration.</title>
        <authorList>
            <person name="Zhang X."/>
            <person name="Sun L."/>
            <person name="Yuan J."/>
            <person name="Sun Y."/>
            <person name="Gao Y."/>
            <person name="Zhang L."/>
            <person name="Li S."/>
            <person name="Dai H."/>
            <person name="Hamel J.F."/>
            <person name="Liu C."/>
            <person name="Yu Y."/>
            <person name="Liu S."/>
            <person name="Lin W."/>
            <person name="Guo K."/>
            <person name="Jin S."/>
            <person name="Xu P."/>
            <person name="Storey K.B."/>
            <person name="Huan P."/>
            <person name="Zhang T."/>
            <person name="Zhou Y."/>
            <person name="Zhang J."/>
            <person name="Lin C."/>
            <person name="Li X."/>
            <person name="Xing L."/>
            <person name="Huo D."/>
            <person name="Sun M."/>
            <person name="Wang L."/>
            <person name="Mercier A."/>
            <person name="Li F."/>
            <person name="Yang H."/>
            <person name="Xiang J."/>
        </authorList>
    </citation>
    <scope>NUCLEOTIDE SEQUENCE [LARGE SCALE GENOMIC DNA]</scope>
    <source>
        <strain evidence="3">Shaxun</strain>
        <tissue evidence="3">Muscle</tissue>
    </source>
</reference>
<dbReference type="Proteomes" id="UP000230750">
    <property type="component" value="Unassembled WGS sequence"/>
</dbReference>
<dbReference type="GO" id="GO:0006508">
    <property type="term" value="P:proteolysis"/>
    <property type="evidence" value="ECO:0007669"/>
    <property type="project" value="InterPro"/>
</dbReference>
<dbReference type="InterPro" id="IPR015917">
    <property type="entry name" value="Pept_C14A"/>
</dbReference>
<dbReference type="SUPFAM" id="SSF52129">
    <property type="entry name" value="Caspase-like"/>
    <property type="match status" value="1"/>
</dbReference>
<dbReference type="PANTHER" id="PTHR22576:SF41">
    <property type="entry name" value="CASPASE 14, APOPTOSIS-RELATED CYSTEINE PEPTIDASE"/>
    <property type="match status" value="1"/>
</dbReference>
<dbReference type="GO" id="GO:0004197">
    <property type="term" value="F:cysteine-type endopeptidase activity"/>
    <property type="evidence" value="ECO:0007669"/>
    <property type="project" value="InterPro"/>
</dbReference>
<feature type="domain" description="Caspase family p10" evidence="2">
    <location>
        <begin position="57"/>
        <end position="145"/>
    </location>
</feature>
<organism evidence="3 4">
    <name type="scientific">Stichopus japonicus</name>
    <name type="common">Sea cucumber</name>
    <dbReference type="NCBI Taxonomy" id="307972"/>
    <lineage>
        <taxon>Eukaryota</taxon>
        <taxon>Metazoa</taxon>
        <taxon>Echinodermata</taxon>
        <taxon>Eleutherozoa</taxon>
        <taxon>Echinozoa</taxon>
        <taxon>Holothuroidea</taxon>
        <taxon>Aspidochirotacea</taxon>
        <taxon>Aspidochirotida</taxon>
        <taxon>Stichopodidae</taxon>
        <taxon>Apostichopus</taxon>
    </lineage>
</organism>
<dbReference type="Gene3D" id="3.40.50.1460">
    <property type="match status" value="1"/>
</dbReference>
<name>A0A2G8LRH4_STIJA</name>
<comment type="caution">
    <text evidence="3">The sequence shown here is derived from an EMBL/GenBank/DDBJ whole genome shotgun (WGS) entry which is preliminary data.</text>
</comment>
<dbReference type="InterPro" id="IPR011600">
    <property type="entry name" value="Pept_C14_caspase"/>
</dbReference>
<dbReference type="OrthoDB" id="6116485at2759"/>
<proteinExistence type="inferred from homology"/>
<dbReference type="PANTHER" id="PTHR22576">
    <property type="entry name" value="MUCOSA ASSOCIATED LYMPHOID TISSUE LYMPHOMA TRANSLOCATION PROTEIN 1/PARACASPASE"/>
    <property type="match status" value="1"/>
</dbReference>
<gene>
    <name evidence="3" type="ORF">BSL78_00202</name>
</gene>
<dbReference type="SMART" id="SM00115">
    <property type="entry name" value="CASc"/>
    <property type="match status" value="1"/>
</dbReference>
<evidence type="ECO:0000256" key="1">
    <source>
        <dbReference type="ARBA" id="ARBA00010134"/>
    </source>
</evidence>
<evidence type="ECO:0000313" key="4">
    <source>
        <dbReference type="Proteomes" id="UP000230750"/>
    </source>
</evidence>
<dbReference type="InterPro" id="IPR029030">
    <property type="entry name" value="Caspase-like_dom_sf"/>
</dbReference>
<sequence>MSGVSLVGWYPVTWSGAKPFPAGPIRLNFACRGTLNDTPVQVGGGAQANYVNQEEGVKVTIPTEADFLICYSSTEGFVSYRDHEKGTWFIQELTRVLNEFGESKDFIQILTVVNKLVSERTMHLSGEKQMPCFLSRLTKKLCFPKKTIPLIY</sequence>
<dbReference type="EMBL" id="MRZV01000004">
    <property type="protein sequence ID" value="PIK62868.1"/>
    <property type="molecule type" value="Genomic_DNA"/>
</dbReference>
<comment type="similarity">
    <text evidence="1">Belongs to the peptidase C14A family.</text>
</comment>
<keyword evidence="4" id="KW-1185">Reference proteome</keyword>
<dbReference type="InterPro" id="IPR002138">
    <property type="entry name" value="Pept_C14_p10"/>
</dbReference>